<name>A0A833VI30_9POAL</name>
<evidence type="ECO:0000313" key="6">
    <source>
        <dbReference type="EMBL" id="KAF3324749.1"/>
    </source>
</evidence>
<evidence type="ECO:0000256" key="2">
    <source>
        <dbReference type="ARBA" id="ARBA00023155"/>
    </source>
</evidence>
<evidence type="ECO:0000256" key="4">
    <source>
        <dbReference type="ARBA" id="ARBA00023242"/>
    </source>
</evidence>
<dbReference type="OrthoDB" id="10056939at2759"/>
<keyword evidence="1 6" id="KW-0238">DNA-binding</keyword>
<dbReference type="GO" id="GO:0003677">
    <property type="term" value="F:DNA binding"/>
    <property type="evidence" value="ECO:0007669"/>
    <property type="project" value="UniProtKB-KW"/>
</dbReference>
<dbReference type="EMBL" id="SWLB01000021">
    <property type="protein sequence ID" value="KAF3324749.1"/>
    <property type="molecule type" value="Genomic_DNA"/>
</dbReference>
<dbReference type="InterPro" id="IPR006563">
    <property type="entry name" value="POX_dom"/>
</dbReference>
<dbReference type="InterPro" id="IPR050224">
    <property type="entry name" value="TALE_homeobox"/>
</dbReference>
<dbReference type="PANTHER" id="PTHR11850">
    <property type="entry name" value="HOMEOBOX PROTEIN TRANSCRIPTION FACTORS"/>
    <property type="match status" value="1"/>
</dbReference>
<dbReference type="AlphaFoldDB" id="A0A833VI30"/>
<evidence type="ECO:0000259" key="5">
    <source>
        <dbReference type="SMART" id="SM00574"/>
    </source>
</evidence>
<dbReference type="Proteomes" id="UP000623129">
    <property type="component" value="Unassembled WGS sequence"/>
</dbReference>
<protein>
    <submittedName>
        <fullName evidence="6">Homeobox protein BEL1</fullName>
    </submittedName>
</protein>
<reference evidence="6" key="1">
    <citation type="submission" date="2020-01" db="EMBL/GenBank/DDBJ databases">
        <title>Genome sequence of Kobresia littledalei, the first chromosome-level genome in the family Cyperaceae.</title>
        <authorList>
            <person name="Qu G."/>
        </authorList>
    </citation>
    <scope>NUCLEOTIDE SEQUENCE</scope>
    <source>
        <strain evidence="6">C.B.Clarke</strain>
        <tissue evidence="6">Leaf</tissue>
    </source>
</reference>
<keyword evidence="4" id="KW-0539">Nucleus</keyword>
<sequence length="413" mass="47369">MAHESNLSQLFYPATVNHEIFNLQTSNYDHQLPTNNSWRSGFFCEDETLNKGNPNRSKAFVMSLYNTDQRTVSEDYMQQLQPYQFGNCKYMKPCEELLSEFCNPKGKMVQRRRPSGGKQEENATTSWINQYLSSMEPLELHRRKTKLLSLLEEVNKRYRRYCEQMSSITSSFEYITGKDTAQIYTKLASEAMSRHFRHLKDSIITQLHATQKAMGEDNALPTVSGATKGETPRLKLLEQRLRQQNLYQHGVMLDSNPWRPQRGLPNKAVSILRAWLFEHFLNPVRLWKPMIEEMYKEETKIQDDQNPESNYQIHAVDQKPIQGYYSSTANVSTGAHNSAGGGGKVSLTLGLQQNGHEPTSIAVMQSPHRESLLLSRDDNFDEGQDGHFTILGDVDGLPYRNLIDADQLLHDLA</sequence>
<dbReference type="SMART" id="SM00574">
    <property type="entry name" value="POX"/>
    <property type="match status" value="1"/>
</dbReference>
<evidence type="ECO:0000256" key="1">
    <source>
        <dbReference type="ARBA" id="ARBA00023125"/>
    </source>
</evidence>
<keyword evidence="2 6" id="KW-0371">Homeobox</keyword>
<accession>A0A833VI30</accession>
<comment type="caution">
    <text evidence="6">The sequence shown here is derived from an EMBL/GenBank/DDBJ whole genome shotgun (WGS) entry which is preliminary data.</text>
</comment>
<gene>
    <name evidence="6" type="ORF">FCM35_KLT10906</name>
</gene>
<keyword evidence="3" id="KW-0804">Transcription</keyword>
<evidence type="ECO:0000313" key="7">
    <source>
        <dbReference type="Proteomes" id="UP000623129"/>
    </source>
</evidence>
<keyword evidence="7" id="KW-1185">Reference proteome</keyword>
<organism evidence="6 7">
    <name type="scientific">Carex littledalei</name>
    <dbReference type="NCBI Taxonomy" id="544730"/>
    <lineage>
        <taxon>Eukaryota</taxon>
        <taxon>Viridiplantae</taxon>
        <taxon>Streptophyta</taxon>
        <taxon>Embryophyta</taxon>
        <taxon>Tracheophyta</taxon>
        <taxon>Spermatophyta</taxon>
        <taxon>Magnoliopsida</taxon>
        <taxon>Liliopsida</taxon>
        <taxon>Poales</taxon>
        <taxon>Cyperaceae</taxon>
        <taxon>Cyperoideae</taxon>
        <taxon>Cariceae</taxon>
        <taxon>Carex</taxon>
        <taxon>Carex subgen. Euthyceras</taxon>
    </lineage>
</organism>
<feature type="domain" description="POX" evidence="5">
    <location>
        <begin position="74"/>
        <end position="205"/>
    </location>
</feature>
<proteinExistence type="predicted"/>
<evidence type="ECO:0000256" key="3">
    <source>
        <dbReference type="ARBA" id="ARBA00023163"/>
    </source>
</evidence>
<dbReference type="Pfam" id="PF07526">
    <property type="entry name" value="POX"/>
    <property type="match status" value="1"/>
</dbReference>